<dbReference type="PANTHER" id="PTHR36766:SF30">
    <property type="entry name" value="TIR-NBS TYPE DISEASE RESISTANCE PROTEIN-RELATED"/>
    <property type="match status" value="1"/>
</dbReference>
<dbReference type="AlphaFoldDB" id="A0AAV8HDD1"/>
<proteinExistence type="predicted"/>
<feature type="domain" description="R13L1/DRL21-like LRR repeat region" evidence="2">
    <location>
        <begin position="2"/>
        <end position="69"/>
    </location>
</feature>
<comment type="caution">
    <text evidence="3">The sequence shown here is derived from an EMBL/GenBank/DDBJ whole genome shotgun (WGS) entry which is preliminary data.</text>
</comment>
<evidence type="ECO:0000313" key="4">
    <source>
        <dbReference type="Proteomes" id="UP001140206"/>
    </source>
</evidence>
<dbReference type="SUPFAM" id="SSF52058">
    <property type="entry name" value="L domain-like"/>
    <property type="match status" value="1"/>
</dbReference>
<dbReference type="PANTHER" id="PTHR36766">
    <property type="entry name" value="PLANT BROAD-SPECTRUM MILDEW RESISTANCE PROTEIN RPW8"/>
    <property type="match status" value="1"/>
</dbReference>
<dbReference type="Pfam" id="PF25019">
    <property type="entry name" value="LRR_R13L1-DRL21"/>
    <property type="match status" value="1"/>
</dbReference>
<sequence>MDKEILDGLKPHEGVTELEIFFYKGISFPDWITDSSLFLNLQTIRLESCTNLQALPPLGQLPSLKCLKLFYLDSIKMIDHCLYGSNERAFPALTHFTCYCLKSCGEWTQPTNVSRFFPILSTLKILHNDALRKVPFHCFSASLTALILDGCHNLNSLAVSLHHLTSLNRLDIQNYRVSISLNTNALMFLEDLVLRNCSKLSIEGDLQSLTNLKSLEIKSCPYLMSNSMHDITNKQKGKNLEVDQPKGLQSLFDLTIDQSLLHNDYHSILGRLPSLRFLHCEGSEQRQFTMDQTLWFQELTSLQELTFCCCYKFTQLPSSLVTLPSLRKLKLYECANLESLPENGMPAFLWELALDKCSQNLVQRCQPGGEDWQLIAHVPFIRIDGKVIGRQQSPAGKSLYWLGLASGGGYIE</sequence>
<dbReference type="Gene3D" id="3.80.10.10">
    <property type="entry name" value="Ribonuclease Inhibitor"/>
    <property type="match status" value="2"/>
</dbReference>
<name>A0AAV8HDD1_9POAL</name>
<keyword evidence="4" id="KW-1185">Reference proteome</keyword>
<accession>A0AAV8HDD1</accession>
<evidence type="ECO:0000259" key="2">
    <source>
        <dbReference type="Pfam" id="PF25019"/>
    </source>
</evidence>
<evidence type="ECO:0000313" key="3">
    <source>
        <dbReference type="EMBL" id="KAJ4812807.1"/>
    </source>
</evidence>
<dbReference type="InterPro" id="IPR056789">
    <property type="entry name" value="LRR_R13L1-DRL21"/>
</dbReference>
<reference evidence="3" key="1">
    <citation type="submission" date="2022-08" db="EMBL/GenBank/DDBJ databases">
        <authorList>
            <person name="Marques A."/>
        </authorList>
    </citation>
    <scope>NUCLEOTIDE SEQUENCE</scope>
    <source>
        <strain evidence="3">RhyPub2mFocal</strain>
        <tissue evidence="3">Leaves</tissue>
    </source>
</reference>
<dbReference type="Proteomes" id="UP001140206">
    <property type="component" value="Chromosome 1"/>
</dbReference>
<gene>
    <name evidence="3" type="ORF">LUZ62_025373</name>
</gene>
<protein>
    <submittedName>
        <fullName evidence="3">Disease resistance protein (TIR-NBS-LRR class) family</fullName>
    </submittedName>
</protein>
<keyword evidence="1" id="KW-0433">Leucine-rich repeat</keyword>
<dbReference type="InterPro" id="IPR032675">
    <property type="entry name" value="LRR_dom_sf"/>
</dbReference>
<dbReference type="EMBL" id="JAMFTS010000001">
    <property type="protein sequence ID" value="KAJ4812807.1"/>
    <property type="molecule type" value="Genomic_DNA"/>
</dbReference>
<organism evidence="3 4">
    <name type="scientific">Rhynchospora pubera</name>
    <dbReference type="NCBI Taxonomy" id="906938"/>
    <lineage>
        <taxon>Eukaryota</taxon>
        <taxon>Viridiplantae</taxon>
        <taxon>Streptophyta</taxon>
        <taxon>Embryophyta</taxon>
        <taxon>Tracheophyta</taxon>
        <taxon>Spermatophyta</taxon>
        <taxon>Magnoliopsida</taxon>
        <taxon>Liliopsida</taxon>
        <taxon>Poales</taxon>
        <taxon>Cyperaceae</taxon>
        <taxon>Cyperoideae</taxon>
        <taxon>Rhynchosporeae</taxon>
        <taxon>Rhynchospora</taxon>
    </lineage>
</organism>
<evidence type="ECO:0000256" key="1">
    <source>
        <dbReference type="ARBA" id="ARBA00022614"/>
    </source>
</evidence>